<evidence type="ECO:0000256" key="10">
    <source>
        <dbReference type="ARBA" id="ARBA00023004"/>
    </source>
</evidence>
<feature type="binding site" evidence="14">
    <location>
        <position position="85"/>
    </location>
    <ligand>
        <name>[4Fe-4S] cluster</name>
        <dbReference type="ChEBI" id="CHEBI:49883"/>
    </ligand>
</feature>
<evidence type="ECO:0000256" key="8">
    <source>
        <dbReference type="ARBA" id="ARBA00022679"/>
    </source>
</evidence>
<dbReference type="AlphaFoldDB" id="A0A8J8MGG4"/>
<evidence type="ECO:0000256" key="3">
    <source>
        <dbReference type="ARBA" id="ARBA00005065"/>
    </source>
</evidence>
<keyword evidence="16" id="KW-1185">Reference proteome</keyword>
<dbReference type="Gene3D" id="3.40.50.10800">
    <property type="entry name" value="NadA-like"/>
    <property type="match status" value="3"/>
</dbReference>
<dbReference type="SUPFAM" id="SSF142754">
    <property type="entry name" value="NadA-like"/>
    <property type="match status" value="1"/>
</dbReference>
<dbReference type="GO" id="GO:0046872">
    <property type="term" value="F:metal ion binding"/>
    <property type="evidence" value="ECO:0007669"/>
    <property type="project" value="UniProtKB-KW"/>
</dbReference>
<feature type="binding site" evidence="14">
    <location>
        <begin position="197"/>
        <end position="199"/>
    </location>
    <ligand>
        <name>iminosuccinate</name>
        <dbReference type="ChEBI" id="CHEBI:77875"/>
    </ligand>
</feature>
<evidence type="ECO:0000256" key="9">
    <source>
        <dbReference type="ARBA" id="ARBA00022723"/>
    </source>
</evidence>
<keyword evidence="8 14" id="KW-0808">Transferase</keyword>
<dbReference type="NCBIfam" id="NF006878">
    <property type="entry name" value="PRK09375.1-2"/>
    <property type="match status" value="1"/>
</dbReference>
<dbReference type="KEGG" id="vpy:HZI73_01800"/>
<evidence type="ECO:0000256" key="13">
    <source>
        <dbReference type="ARBA" id="ARBA00073059"/>
    </source>
</evidence>
<keyword evidence="11 14" id="KW-0411">Iron-sulfur</keyword>
<dbReference type="GO" id="GO:0051539">
    <property type="term" value="F:4 iron, 4 sulfur cluster binding"/>
    <property type="evidence" value="ECO:0007669"/>
    <property type="project" value="UniProtKB-KW"/>
</dbReference>
<evidence type="ECO:0000256" key="12">
    <source>
        <dbReference type="ARBA" id="ARBA00050125"/>
    </source>
</evidence>
<protein>
    <recommendedName>
        <fullName evidence="13 14">Quinolinate synthase</fullName>
        <ecNumber evidence="4 14">2.5.1.72</ecNumber>
    </recommendedName>
</protein>
<organism evidence="15 16">
    <name type="scientific">Vallitalea pronyensis</name>
    <dbReference type="NCBI Taxonomy" id="1348613"/>
    <lineage>
        <taxon>Bacteria</taxon>
        <taxon>Bacillati</taxon>
        <taxon>Bacillota</taxon>
        <taxon>Clostridia</taxon>
        <taxon>Lachnospirales</taxon>
        <taxon>Vallitaleaceae</taxon>
        <taxon>Vallitalea</taxon>
    </lineage>
</organism>
<feature type="binding site" evidence="14">
    <location>
        <position position="128"/>
    </location>
    <ligand>
        <name>iminosuccinate</name>
        <dbReference type="ChEBI" id="CHEBI:77875"/>
    </ligand>
</feature>
<feature type="binding site" evidence="14">
    <location>
        <position position="214"/>
    </location>
    <ligand>
        <name>iminosuccinate</name>
        <dbReference type="ChEBI" id="CHEBI:77875"/>
    </ligand>
</feature>
<evidence type="ECO:0000313" key="16">
    <source>
        <dbReference type="Proteomes" id="UP000683246"/>
    </source>
</evidence>
<dbReference type="GO" id="GO:0005829">
    <property type="term" value="C:cytosol"/>
    <property type="evidence" value="ECO:0007669"/>
    <property type="project" value="TreeGrafter"/>
</dbReference>
<keyword evidence="7 14" id="KW-0662">Pyridine nucleotide biosynthesis</keyword>
<feature type="binding site" evidence="14">
    <location>
        <position position="259"/>
    </location>
    <ligand>
        <name>[4Fe-4S] cluster</name>
        <dbReference type="ChEBI" id="CHEBI:49883"/>
    </ligand>
</feature>
<name>A0A8J8MGG4_9FIRM</name>
<keyword evidence="5 14" id="KW-0004">4Fe-4S</keyword>
<dbReference type="InterPro" id="IPR036094">
    <property type="entry name" value="NadA_sf"/>
</dbReference>
<keyword evidence="9 14" id="KW-0479">Metal-binding</keyword>
<dbReference type="RefSeq" id="WP_212696557.1">
    <property type="nucleotide sequence ID" value="NZ_CP058649.1"/>
</dbReference>
<feature type="binding site" evidence="14">
    <location>
        <begin position="111"/>
        <end position="113"/>
    </location>
    <ligand>
        <name>iminosuccinate</name>
        <dbReference type="ChEBI" id="CHEBI:77875"/>
    </ligand>
</feature>
<accession>A0A8J8MGG4</accession>
<feature type="binding site" evidence="14">
    <location>
        <position position="171"/>
    </location>
    <ligand>
        <name>[4Fe-4S] cluster</name>
        <dbReference type="ChEBI" id="CHEBI:49883"/>
    </ligand>
</feature>
<sequence>MIEDLQHQIMKLKKEKNACIVAHHYQTEDIQQIADFVGDSLALSKIAKQIKEDMIIFCGVKFMAETAKILSPHKKVILPVMEAGCPMADMVTPEQLRLVKKQYPHAEVVCYVNSSAEVKAESDICCTSSNAVSVINHLDAKQILFVPDQHLGAYAASQVKDKDIILWQGYCIVHHQLREEQLLHIKEKYPNAPILVHPECRPHIVRHADFVGSTAQIIDKARSIEQKQIIIGTERGVLYTLKKQNPHKEFILLSERLTCQNMKKTTLEHVRNALVNETHVVDVDENIRQKANRALERMISL</sequence>
<dbReference type="NCBIfam" id="NF006879">
    <property type="entry name" value="PRK09375.1-4"/>
    <property type="match status" value="1"/>
</dbReference>
<evidence type="ECO:0000256" key="2">
    <source>
        <dbReference type="ARBA" id="ARBA00004496"/>
    </source>
</evidence>
<dbReference type="EMBL" id="CP058649">
    <property type="protein sequence ID" value="QUI21096.1"/>
    <property type="molecule type" value="Genomic_DNA"/>
</dbReference>
<gene>
    <name evidence="14 15" type="primary">nadA</name>
    <name evidence="15" type="ORF">HZI73_01800</name>
</gene>
<evidence type="ECO:0000313" key="15">
    <source>
        <dbReference type="EMBL" id="QUI21096.1"/>
    </source>
</evidence>
<dbReference type="EC" id="2.5.1.72" evidence="4 14"/>
<dbReference type="FunFam" id="3.40.50.10800:FF:000001">
    <property type="entry name" value="Quinolinate synthase A"/>
    <property type="match status" value="1"/>
</dbReference>
<dbReference type="GO" id="GO:0008987">
    <property type="term" value="F:quinolinate synthetase A activity"/>
    <property type="evidence" value="ECO:0007669"/>
    <property type="project" value="UniProtKB-UniRule"/>
</dbReference>
<proteinExistence type="inferred from homology"/>
<keyword evidence="6 14" id="KW-0963">Cytoplasm</keyword>
<dbReference type="PANTHER" id="PTHR30573:SF0">
    <property type="entry name" value="QUINOLINATE SYNTHASE, CHLOROPLASTIC"/>
    <property type="match status" value="1"/>
</dbReference>
<comment type="catalytic activity">
    <reaction evidence="12">
        <text>iminosuccinate + dihydroxyacetone phosphate = quinolinate + phosphate + 2 H2O + H(+)</text>
        <dbReference type="Rhea" id="RHEA:25888"/>
        <dbReference type="ChEBI" id="CHEBI:15377"/>
        <dbReference type="ChEBI" id="CHEBI:15378"/>
        <dbReference type="ChEBI" id="CHEBI:29959"/>
        <dbReference type="ChEBI" id="CHEBI:43474"/>
        <dbReference type="ChEBI" id="CHEBI:57642"/>
        <dbReference type="ChEBI" id="CHEBI:77875"/>
        <dbReference type="EC" id="2.5.1.72"/>
    </reaction>
    <physiologicalReaction direction="left-to-right" evidence="12">
        <dbReference type="Rhea" id="RHEA:25889"/>
    </physiologicalReaction>
</comment>
<comment type="similarity">
    <text evidence="14">Belongs to the quinolinate synthase family. Type 2 subfamily.</text>
</comment>
<reference evidence="15" key="1">
    <citation type="submission" date="2020-07" db="EMBL/GenBank/DDBJ databases">
        <title>Vallitalea pronyensis genome.</title>
        <authorList>
            <person name="Postec A."/>
        </authorList>
    </citation>
    <scope>NUCLEOTIDE SEQUENCE</scope>
    <source>
        <strain evidence="15">FatNI3</strain>
    </source>
</reference>
<evidence type="ECO:0000256" key="1">
    <source>
        <dbReference type="ARBA" id="ARBA00003791"/>
    </source>
</evidence>
<comment type="subcellular location">
    <subcellularLocation>
        <location evidence="2 14">Cytoplasm</location>
    </subcellularLocation>
</comment>
<comment type="function">
    <text evidence="1 14">Catalyzes the condensation of iminoaspartate with dihydroxyacetone phosphate to form quinolinate.</text>
</comment>
<dbReference type="HAMAP" id="MF_00568">
    <property type="entry name" value="NadA_type2"/>
    <property type="match status" value="1"/>
</dbReference>
<dbReference type="InterPro" id="IPR023066">
    <property type="entry name" value="Quinolinate_synth_type2"/>
</dbReference>
<evidence type="ECO:0000256" key="14">
    <source>
        <dbReference type="HAMAP-Rule" id="MF_00568"/>
    </source>
</evidence>
<evidence type="ECO:0000256" key="5">
    <source>
        <dbReference type="ARBA" id="ARBA00022485"/>
    </source>
</evidence>
<feature type="binding site" evidence="14">
    <location>
        <position position="40"/>
    </location>
    <ligand>
        <name>iminosuccinate</name>
        <dbReference type="ChEBI" id="CHEBI:77875"/>
    </ligand>
</feature>
<keyword evidence="10 14" id="KW-0408">Iron</keyword>
<evidence type="ECO:0000256" key="7">
    <source>
        <dbReference type="ARBA" id="ARBA00022642"/>
    </source>
</evidence>
<dbReference type="Proteomes" id="UP000683246">
    <property type="component" value="Chromosome"/>
</dbReference>
<feature type="binding site" evidence="14">
    <location>
        <position position="23"/>
    </location>
    <ligand>
        <name>iminosuccinate</name>
        <dbReference type="ChEBI" id="CHEBI:77875"/>
    </ligand>
</feature>
<evidence type="ECO:0000256" key="4">
    <source>
        <dbReference type="ARBA" id="ARBA00012669"/>
    </source>
</evidence>
<dbReference type="Pfam" id="PF02445">
    <property type="entry name" value="NadA"/>
    <property type="match status" value="1"/>
</dbReference>
<evidence type="ECO:0000256" key="6">
    <source>
        <dbReference type="ARBA" id="ARBA00022490"/>
    </source>
</evidence>
<comment type="pathway">
    <text evidence="3 14">Cofactor biosynthesis; NAD(+) biosynthesis; quinolinate from iminoaspartate: step 1/1.</text>
</comment>
<dbReference type="GO" id="GO:0034628">
    <property type="term" value="P:'de novo' NAD+ biosynthetic process from L-aspartate"/>
    <property type="evidence" value="ECO:0007669"/>
    <property type="project" value="TreeGrafter"/>
</dbReference>
<dbReference type="InterPro" id="IPR003473">
    <property type="entry name" value="NadA"/>
</dbReference>
<dbReference type="FunFam" id="3.40.50.10800:FF:000003">
    <property type="entry name" value="Quinolinate synthase A"/>
    <property type="match status" value="1"/>
</dbReference>
<comment type="cofactor">
    <cofactor evidence="14">
        <name>[4Fe-4S] cluster</name>
        <dbReference type="ChEBI" id="CHEBI:49883"/>
    </cofactor>
    <text evidence="14">Binds 1 [4Fe-4S] cluster per subunit.</text>
</comment>
<dbReference type="PANTHER" id="PTHR30573">
    <property type="entry name" value="QUINOLINATE SYNTHETASE A"/>
    <property type="match status" value="1"/>
</dbReference>
<dbReference type="UniPathway" id="UPA00253">
    <property type="reaction ID" value="UER00327"/>
</dbReference>
<dbReference type="NCBIfam" id="TIGR00550">
    <property type="entry name" value="nadA"/>
    <property type="match status" value="1"/>
</dbReference>
<evidence type="ECO:0000256" key="11">
    <source>
        <dbReference type="ARBA" id="ARBA00023014"/>
    </source>
</evidence>